<dbReference type="NCBIfam" id="TIGR01640">
    <property type="entry name" value="F_box_assoc_1"/>
    <property type="match status" value="1"/>
</dbReference>
<sequence>MYECSSDSWRVLDVDTSGWTVTSHGLSLKDNAYWIGVDKETGVFMLSFDFTTERFKRLPLPYASHNGEDTAVLSVVEDERLSVVHQNITSDSLVMKIWVTKKFVDTNDMSSFLVVDLDKFMLPSVTNVMSFLLDEENKVAVCCDRSTEYGGPRDMERTIIYVVGEDIYKQVYKEITKGRLLDWPLLVSYSPSLVPIQAKVWSGREAIFIRSVNKIDVKFKPKGQNISKSCSVASKED</sequence>
<proteinExistence type="predicted"/>
<evidence type="ECO:0000259" key="1">
    <source>
        <dbReference type="Pfam" id="PF07734"/>
    </source>
</evidence>
<protein>
    <recommendedName>
        <fullName evidence="1">F-box associated beta-propeller type 1 domain-containing protein</fullName>
    </recommendedName>
</protein>
<name>A0A087HAA0_ARAAL</name>
<dbReference type="EMBL" id="CM002871">
    <property type="protein sequence ID" value="KFK39052.1"/>
    <property type="molecule type" value="Genomic_DNA"/>
</dbReference>
<feature type="domain" description="F-box associated beta-propeller type 1" evidence="1">
    <location>
        <begin position="2"/>
        <end position="196"/>
    </location>
</feature>
<dbReference type="Pfam" id="PF07734">
    <property type="entry name" value="FBA_1"/>
    <property type="match status" value="1"/>
</dbReference>
<organism evidence="2 3">
    <name type="scientific">Arabis alpina</name>
    <name type="common">Alpine rock-cress</name>
    <dbReference type="NCBI Taxonomy" id="50452"/>
    <lineage>
        <taxon>Eukaryota</taxon>
        <taxon>Viridiplantae</taxon>
        <taxon>Streptophyta</taxon>
        <taxon>Embryophyta</taxon>
        <taxon>Tracheophyta</taxon>
        <taxon>Spermatophyta</taxon>
        <taxon>Magnoliopsida</taxon>
        <taxon>eudicotyledons</taxon>
        <taxon>Gunneridae</taxon>
        <taxon>Pentapetalae</taxon>
        <taxon>rosids</taxon>
        <taxon>malvids</taxon>
        <taxon>Brassicales</taxon>
        <taxon>Brassicaceae</taxon>
        <taxon>Arabideae</taxon>
        <taxon>Arabis</taxon>
    </lineage>
</organism>
<keyword evidence="3" id="KW-1185">Reference proteome</keyword>
<reference evidence="3" key="1">
    <citation type="journal article" date="2015" name="Nat. Plants">
        <title>Genome expansion of Arabis alpina linked with retrotransposition and reduced symmetric DNA methylation.</title>
        <authorList>
            <person name="Willing E.M."/>
            <person name="Rawat V."/>
            <person name="Mandakova T."/>
            <person name="Maumus F."/>
            <person name="James G.V."/>
            <person name="Nordstroem K.J."/>
            <person name="Becker C."/>
            <person name="Warthmann N."/>
            <person name="Chica C."/>
            <person name="Szarzynska B."/>
            <person name="Zytnicki M."/>
            <person name="Albani M.C."/>
            <person name="Kiefer C."/>
            <person name="Bergonzi S."/>
            <person name="Castaings L."/>
            <person name="Mateos J.L."/>
            <person name="Berns M.C."/>
            <person name="Bujdoso N."/>
            <person name="Piofczyk T."/>
            <person name="de Lorenzo L."/>
            <person name="Barrero-Sicilia C."/>
            <person name="Mateos I."/>
            <person name="Piednoel M."/>
            <person name="Hagmann J."/>
            <person name="Chen-Min-Tao R."/>
            <person name="Iglesias-Fernandez R."/>
            <person name="Schuster S.C."/>
            <person name="Alonso-Blanco C."/>
            <person name="Roudier F."/>
            <person name="Carbonero P."/>
            <person name="Paz-Ares J."/>
            <person name="Davis S.J."/>
            <person name="Pecinka A."/>
            <person name="Quesneville H."/>
            <person name="Colot V."/>
            <person name="Lysak M.A."/>
            <person name="Weigel D."/>
            <person name="Coupland G."/>
            <person name="Schneeberger K."/>
        </authorList>
    </citation>
    <scope>NUCLEOTIDE SEQUENCE [LARGE SCALE GENOMIC DNA]</scope>
    <source>
        <strain evidence="3">cv. Pajares</strain>
    </source>
</reference>
<dbReference type="InterPro" id="IPR017451">
    <property type="entry name" value="F-box-assoc_interact_dom"/>
</dbReference>
<dbReference type="AlphaFoldDB" id="A0A087HAA0"/>
<gene>
    <name evidence="2" type="ordered locus">AALP_Aa3g194500</name>
</gene>
<accession>A0A087HAA0</accession>
<dbReference type="Proteomes" id="UP000029120">
    <property type="component" value="Chromosome 3"/>
</dbReference>
<evidence type="ECO:0000313" key="3">
    <source>
        <dbReference type="Proteomes" id="UP000029120"/>
    </source>
</evidence>
<dbReference type="OrthoDB" id="1113423at2759"/>
<dbReference type="Gramene" id="KFK39052">
    <property type="protein sequence ID" value="KFK39052"/>
    <property type="gene ID" value="AALP_AA3G194500"/>
</dbReference>
<evidence type="ECO:0000313" key="2">
    <source>
        <dbReference type="EMBL" id="KFK39052.1"/>
    </source>
</evidence>
<dbReference type="OMA" id="NPCCKRK"/>
<dbReference type="InterPro" id="IPR006527">
    <property type="entry name" value="F-box-assoc_dom_typ1"/>
</dbReference>